<accession>A0A3S3U8H5</accession>
<evidence type="ECO:0000313" key="3">
    <source>
        <dbReference type="Proteomes" id="UP000287853"/>
    </source>
</evidence>
<keyword evidence="3" id="KW-1185">Reference proteome</keyword>
<gene>
    <name evidence="2" type="ORF">H206_00414</name>
</gene>
<sequence>MKKIIIRFALGLTATGLLMASSASAMQVDTNTGTTAVDQLLNQTQKVTEKKRTESVNQVIKDTLLFAKQIAEKKRADSVAQVTRDTLLLTALKN</sequence>
<feature type="chain" id="PRO_5018556612" evidence="1">
    <location>
        <begin position="26"/>
        <end position="94"/>
    </location>
</feature>
<feature type="signal peptide" evidence="1">
    <location>
        <begin position="1"/>
        <end position="25"/>
    </location>
</feature>
<protein>
    <submittedName>
        <fullName evidence="2">Uncharacterized protein</fullName>
    </submittedName>
</protein>
<dbReference type="EMBL" id="MTKO01000069">
    <property type="protein sequence ID" value="RWX46122.1"/>
    <property type="molecule type" value="Genomic_DNA"/>
</dbReference>
<keyword evidence="1" id="KW-0732">Signal</keyword>
<name>A0A3S3U8H5_9BACT</name>
<proteinExistence type="predicted"/>
<reference evidence="2 3" key="1">
    <citation type="submission" date="2017-01" db="EMBL/GenBank/DDBJ databases">
        <title>The cable genome- insights into the physiology and evolution of filamentous bacteria capable of sulfide oxidation via long distance electron transfer.</title>
        <authorList>
            <person name="Schreiber L."/>
            <person name="Bjerg J.T."/>
            <person name="Boggild A."/>
            <person name="Van De Vossenberg J."/>
            <person name="Meysman F."/>
            <person name="Nielsen L.P."/>
            <person name="Schramm A."/>
            <person name="Kjeldsen K.U."/>
        </authorList>
    </citation>
    <scope>NUCLEOTIDE SEQUENCE [LARGE SCALE GENOMIC DNA]</scope>
    <source>
        <strain evidence="2">MCF</strain>
    </source>
</reference>
<organism evidence="2 3">
    <name type="scientific">Candidatus Electrothrix aarhusensis</name>
    <dbReference type="NCBI Taxonomy" id="1859131"/>
    <lineage>
        <taxon>Bacteria</taxon>
        <taxon>Pseudomonadati</taxon>
        <taxon>Thermodesulfobacteriota</taxon>
        <taxon>Desulfobulbia</taxon>
        <taxon>Desulfobulbales</taxon>
        <taxon>Desulfobulbaceae</taxon>
        <taxon>Candidatus Electrothrix</taxon>
    </lineage>
</organism>
<evidence type="ECO:0000256" key="1">
    <source>
        <dbReference type="SAM" id="SignalP"/>
    </source>
</evidence>
<evidence type="ECO:0000313" key="2">
    <source>
        <dbReference type="EMBL" id="RWX46122.1"/>
    </source>
</evidence>
<dbReference type="AlphaFoldDB" id="A0A3S3U8H5"/>
<comment type="caution">
    <text evidence="2">The sequence shown here is derived from an EMBL/GenBank/DDBJ whole genome shotgun (WGS) entry which is preliminary data.</text>
</comment>
<dbReference type="Proteomes" id="UP000287853">
    <property type="component" value="Unassembled WGS sequence"/>
</dbReference>